<protein>
    <recommendedName>
        <fullName evidence="1">HTH merR-type domain-containing protein</fullName>
    </recommendedName>
</protein>
<evidence type="ECO:0000313" key="3">
    <source>
        <dbReference type="Proteomes" id="UP000178851"/>
    </source>
</evidence>
<sequence length="135" mass="15927">MSIDKITIAEAAKILGVNKKTLMRWDALGKFPSEREALSGIRYYDKADVLNHAVWFKLRKKHKENLRELDVIRKEVDKYIVTQPLGPFDKPHFHKLEDMAKAFDNLHKWEREHKKILEEYSTLPLGFHAKVDPDF</sequence>
<dbReference type="InterPro" id="IPR000551">
    <property type="entry name" value="MerR-type_HTH_dom"/>
</dbReference>
<dbReference type="Pfam" id="PF00376">
    <property type="entry name" value="MerR"/>
    <property type="match status" value="1"/>
</dbReference>
<dbReference type="GO" id="GO:0003677">
    <property type="term" value="F:DNA binding"/>
    <property type="evidence" value="ECO:0007669"/>
    <property type="project" value="InterPro"/>
</dbReference>
<evidence type="ECO:0000259" key="1">
    <source>
        <dbReference type="PROSITE" id="PS50937"/>
    </source>
</evidence>
<dbReference type="EMBL" id="MGGI01000010">
    <property type="protein sequence ID" value="OGM26852.1"/>
    <property type="molecule type" value="Genomic_DNA"/>
</dbReference>
<dbReference type="SUPFAM" id="SSF46955">
    <property type="entry name" value="Putative DNA-binding domain"/>
    <property type="match status" value="1"/>
</dbReference>
<reference evidence="2 3" key="1">
    <citation type="journal article" date="2016" name="Nat. Commun.">
        <title>Thousands of microbial genomes shed light on interconnected biogeochemical processes in an aquifer system.</title>
        <authorList>
            <person name="Anantharaman K."/>
            <person name="Brown C.T."/>
            <person name="Hug L.A."/>
            <person name="Sharon I."/>
            <person name="Castelle C.J."/>
            <person name="Probst A.J."/>
            <person name="Thomas B.C."/>
            <person name="Singh A."/>
            <person name="Wilkins M.J."/>
            <person name="Karaoz U."/>
            <person name="Brodie E.L."/>
            <person name="Williams K.H."/>
            <person name="Hubbard S.S."/>
            <person name="Banfield J.F."/>
        </authorList>
    </citation>
    <scope>NUCLEOTIDE SEQUENCE [LARGE SCALE GENOMIC DNA]</scope>
</reference>
<dbReference type="GO" id="GO:0006355">
    <property type="term" value="P:regulation of DNA-templated transcription"/>
    <property type="evidence" value="ECO:0007669"/>
    <property type="project" value="InterPro"/>
</dbReference>
<dbReference type="PROSITE" id="PS50937">
    <property type="entry name" value="HTH_MERR_2"/>
    <property type="match status" value="1"/>
</dbReference>
<comment type="caution">
    <text evidence="2">The sequence shown here is derived from an EMBL/GenBank/DDBJ whole genome shotgun (WGS) entry which is preliminary data.</text>
</comment>
<evidence type="ECO:0000313" key="2">
    <source>
        <dbReference type="EMBL" id="OGM26852.1"/>
    </source>
</evidence>
<name>A0A1F7YHV6_9BACT</name>
<dbReference type="Gene3D" id="1.10.1660.10">
    <property type="match status" value="1"/>
</dbReference>
<proteinExistence type="predicted"/>
<feature type="domain" description="HTH merR-type" evidence="1">
    <location>
        <begin position="5"/>
        <end position="49"/>
    </location>
</feature>
<gene>
    <name evidence="2" type="ORF">A2627_05555</name>
</gene>
<dbReference type="AlphaFoldDB" id="A0A1F7YHV6"/>
<accession>A0A1F7YHV6</accession>
<dbReference type="Proteomes" id="UP000178851">
    <property type="component" value="Unassembled WGS sequence"/>
</dbReference>
<dbReference type="InterPro" id="IPR009061">
    <property type="entry name" value="DNA-bd_dom_put_sf"/>
</dbReference>
<organism evidence="2 3">
    <name type="scientific">Candidatus Woesebacteria bacterium RIFCSPHIGHO2_01_FULL_39_28</name>
    <dbReference type="NCBI Taxonomy" id="1802496"/>
    <lineage>
        <taxon>Bacteria</taxon>
        <taxon>Candidatus Woeseibacteriota</taxon>
    </lineage>
</organism>